<dbReference type="OrthoDB" id="2671591at2759"/>
<gene>
    <name evidence="3" type="ORF">PISMIDRAFT_108954</name>
</gene>
<keyword evidence="4" id="KW-1185">Reference proteome</keyword>
<evidence type="ECO:0000313" key="3">
    <source>
        <dbReference type="EMBL" id="KIK18702.1"/>
    </source>
</evidence>
<keyword evidence="1" id="KW-0175">Coiled coil</keyword>
<reference evidence="3 4" key="1">
    <citation type="submission" date="2014-04" db="EMBL/GenBank/DDBJ databases">
        <authorList>
            <consortium name="DOE Joint Genome Institute"/>
            <person name="Kuo A."/>
            <person name="Kohler A."/>
            <person name="Costa M.D."/>
            <person name="Nagy L.G."/>
            <person name="Floudas D."/>
            <person name="Copeland A."/>
            <person name="Barry K.W."/>
            <person name="Cichocki N."/>
            <person name="Veneault-Fourrey C."/>
            <person name="LaButti K."/>
            <person name="Lindquist E.A."/>
            <person name="Lipzen A."/>
            <person name="Lundell T."/>
            <person name="Morin E."/>
            <person name="Murat C."/>
            <person name="Sun H."/>
            <person name="Tunlid A."/>
            <person name="Henrissat B."/>
            <person name="Grigoriev I.V."/>
            <person name="Hibbett D.S."/>
            <person name="Martin F."/>
            <person name="Nordberg H.P."/>
            <person name="Cantor M.N."/>
            <person name="Hua S.X."/>
        </authorList>
    </citation>
    <scope>NUCLEOTIDE SEQUENCE [LARGE SCALE GENOMIC DNA]</scope>
    <source>
        <strain evidence="3 4">441</strain>
    </source>
</reference>
<dbReference type="AlphaFoldDB" id="A0A0C9Z8H8"/>
<evidence type="ECO:0000313" key="4">
    <source>
        <dbReference type="Proteomes" id="UP000054018"/>
    </source>
</evidence>
<accession>A0A0C9Z8H8</accession>
<evidence type="ECO:0000256" key="2">
    <source>
        <dbReference type="SAM" id="MobiDB-lite"/>
    </source>
</evidence>
<dbReference type="HOGENOM" id="CLU_127231_2_0_1"/>
<feature type="region of interest" description="Disordered" evidence="2">
    <location>
        <begin position="131"/>
        <end position="151"/>
    </location>
</feature>
<organism evidence="3 4">
    <name type="scientific">Pisolithus microcarpus 441</name>
    <dbReference type="NCBI Taxonomy" id="765257"/>
    <lineage>
        <taxon>Eukaryota</taxon>
        <taxon>Fungi</taxon>
        <taxon>Dikarya</taxon>
        <taxon>Basidiomycota</taxon>
        <taxon>Agaricomycotina</taxon>
        <taxon>Agaricomycetes</taxon>
        <taxon>Agaricomycetidae</taxon>
        <taxon>Boletales</taxon>
        <taxon>Sclerodermatineae</taxon>
        <taxon>Pisolithaceae</taxon>
        <taxon>Pisolithus</taxon>
    </lineage>
</organism>
<reference evidence="4" key="2">
    <citation type="submission" date="2015-01" db="EMBL/GenBank/DDBJ databases">
        <title>Evolutionary Origins and Diversification of the Mycorrhizal Mutualists.</title>
        <authorList>
            <consortium name="DOE Joint Genome Institute"/>
            <consortium name="Mycorrhizal Genomics Consortium"/>
            <person name="Kohler A."/>
            <person name="Kuo A."/>
            <person name="Nagy L.G."/>
            <person name="Floudas D."/>
            <person name="Copeland A."/>
            <person name="Barry K.W."/>
            <person name="Cichocki N."/>
            <person name="Veneault-Fourrey C."/>
            <person name="LaButti K."/>
            <person name="Lindquist E.A."/>
            <person name="Lipzen A."/>
            <person name="Lundell T."/>
            <person name="Morin E."/>
            <person name="Murat C."/>
            <person name="Riley R."/>
            <person name="Ohm R."/>
            <person name="Sun H."/>
            <person name="Tunlid A."/>
            <person name="Henrissat B."/>
            <person name="Grigoriev I.V."/>
            <person name="Hibbett D.S."/>
            <person name="Martin F."/>
        </authorList>
    </citation>
    <scope>NUCLEOTIDE SEQUENCE [LARGE SCALE GENOMIC DNA]</scope>
    <source>
        <strain evidence="4">441</strain>
    </source>
</reference>
<dbReference type="EMBL" id="KN833799">
    <property type="protein sequence ID" value="KIK18702.1"/>
    <property type="molecule type" value="Genomic_DNA"/>
</dbReference>
<feature type="coiled-coil region" evidence="1">
    <location>
        <begin position="47"/>
        <end position="97"/>
    </location>
</feature>
<name>A0A0C9Z8H8_9AGAM</name>
<feature type="region of interest" description="Disordered" evidence="2">
    <location>
        <begin position="1"/>
        <end position="36"/>
    </location>
</feature>
<sequence length="151" mass="16667">MISTSSTSSTPTTSSCRYAAGQESSQTSATKGKSSVAQMKVDLDNRLEGLGDNASELRYQLAVLKNERKLIKTQAHMREKEITYLEREKEKEHMEAEKIHRCQVESKQLDIQALQEETRVLGLKLELAKLQASNNASSSTTPSSNHSGPSP</sequence>
<feature type="compositionally biased region" description="Low complexity" evidence="2">
    <location>
        <begin position="1"/>
        <end position="15"/>
    </location>
</feature>
<protein>
    <submittedName>
        <fullName evidence="3">Uncharacterized protein</fullName>
    </submittedName>
</protein>
<feature type="compositionally biased region" description="Polar residues" evidence="2">
    <location>
        <begin position="22"/>
        <end position="36"/>
    </location>
</feature>
<evidence type="ECO:0000256" key="1">
    <source>
        <dbReference type="SAM" id="Coils"/>
    </source>
</evidence>
<dbReference type="Proteomes" id="UP000054018">
    <property type="component" value="Unassembled WGS sequence"/>
</dbReference>
<proteinExistence type="predicted"/>
<feature type="compositionally biased region" description="Low complexity" evidence="2">
    <location>
        <begin position="132"/>
        <end position="151"/>
    </location>
</feature>